<accession>A0A9D4ANG7</accession>
<name>A0A9D4ANG7_9SAUR</name>
<dbReference type="EMBL" id="JAHDVG010000485">
    <property type="protein sequence ID" value="KAH1169347.1"/>
    <property type="molecule type" value="Genomic_DNA"/>
</dbReference>
<proteinExistence type="predicted"/>
<organism evidence="1 2">
    <name type="scientific">Mauremys mutica</name>
    <name type="common">yellowpond turtle</name>
    <dbReference type="NCBI Taxonomy" id="74926"/>
    <lineage>
        <taxon>Eukaryota</taxon>
        <taxon>Metazoa</taxon>
        <taxon>Chordata</taxon>
        <taxon>Craniata</taxon>
        <taxon>Vertebrata</taxon>
        <taxon>Euteleostomi</taxon>
        <taxon>Archelosauria</taxon>
        <taxon>Testudinata</taxon>
        <taxon>Testudines</taxon>
        <taxon>Cryptodira</taxon>
        <taxon>Durocryptodira</taxon>
        <taxon>Testudinoidea</taxon>
        <taxon>Geoemydidae</taxon>
        <taxon>Geoemydinae</taxon>
        <taxon>Mauremys</taxon>
    </lineage>
</organism>
<evidence type="ECO:0000313" key="2">
    <source>
        <dbReference type="Proteomes" id="UP000827986"/>
    </source>
</evidence>
<dbReference type="AlphaFoldDB" id="A0A9D4ANG7"/>
<dbReference type="Gene3D" id="1.10.287.3160">
    <property type="match status" value="1"/>
</dbReference>
<keyword evidence="2" id="KW-1185">Reference proteome</keyword>
<evidence type="ECO:0000313" key="1">
    <source>
        <dbReference type="EMBL" id="KAH1169347.1"/>
    </source>
</evidence>
<reference evidence="1" key="1">
    <citation type="submission" date="2021-09" db="EMBL/GenBank/DDBJ databases">
        <title>The genome of Mauremys mutica provides insights into the evolution of semi-aquatic lifestyle.</title>
        <authorList>
            <person name="Gong S."/>
            <person name="Gao Y."/>
        </authorList>
    </citation>
    <scope>NUCLEOTIDE SEQUENCE</scope>
    <source>
        <strain evidence="1">MM-2020</strain>
        <tissue evidence="1">Muscle</tissue>
    </source>
</reference>
<protein>
    <submittedName>
        <fullName evidence="1">Uncharacterized protein</fullName>
    </submittedName>
</protein>
<sequence>MATTLGIQAEFLQENMHKLLDSLQSSTLGRVVLPINEDLLEPAKALWNTPALLPSTAKLLEKQYLVPMQGFEGFYSHPAPNLLVITAANDRAWQGKFKSTPKDKESRR</sequence>
<comment type="caution">
    <text evidence="1">The sequence shown here is derived from an EMBL/GenBank/DDBJ whole genome shotgun (WGS) entry which is preliminary data.</text>
</comment>
<dbReference type="Proteomes" id="UP000827986">
    <property type="component" value="Unassembled WGS sequence"/>
</dbReference>
<gene>
    <name evidence="1" type="ORF">KIL84_013937</name>
</gene>